<reference evidence="1" key="1">
    <citation type="submission" date="2020-02" db="EMBL/GenBank/DDBJ databases">
        <authorList>
            <person name="Scholz U."/>
            <person name="Mascher M."/>
            <person name="Fiebig A."/>
        </authorList>
    </citation>
    <scope>NUCLEOTIDE SEQUENCE</scope>
</reference>
<sequence length="171" mass="20244">MSRGKSAHIGDDDLHDVFPISKLYFITFQDRIDQKFDAIKSHSRPPRDQVIRCPQKVTHIESSSDTQCSSSSTNFHMKIDLPCFNGHLKIEEFLDWLYQNYKEGNRSIFDYTEKFYRLCSRIDLTEFESYMISRFKGALQSFFNLHNIVMGLEHIETLLEKEKTRIQTFRS</sequence>
<proteinExistence type="predicted"/>
<name>A0A7I8L804_SPIIN</name>
<accession>A0A7I8L804</accession>
<dbReference type="AlphaFoldDB" id="A0A7I8L804"/>
<dbReference type="EMBL" id="LR746275">
    <property type="protein sequence ID" value="CAA7406000.1"/>
    <property type="molecule type" value="Genomic_DNA"/>
</dbReference>
<evidence type="ECO:0000313" key="2">
    <source>
        <dbReference type="Proteomes" id="UP000663760"/>
    </source>
</evidence>
<organism evidence="1 2">
    <name type="scientific">Spirodela intermedia</name>
    <name type="common">Intermediate duckweed</name>
    <dbReference type="NCBI Taxonomy" id="51605"/>
    <lineage>
        <taxon>Eukaryota</taxon>
        <taxon>Viridiplantae</taxon>
        <taxon>Streptophyta</taxon>
        <taxon>Embryophyta</taxon>
        <taxon>Tracheophyta</taxon>
        <taxon>Spermatophyta</taxon>
        <taxon>Magnoliopsida</taxon>
        <taxon>Liliopsida</taxon>
        <taxon>Araceae</taxon>
        <taxon>Lemnoideae</taxon>
        <taxon>Spirodela</taxon>
    </lineage>
</organism>
<protein>
    <submittedName>
        <fullName evidence="1">Uncharacterized protein</fullName>
    </submittedName>
</protein>
<evidence type="ECO:0000313" key="1">
    <source>
        <dbReference type="EMBL" id="CAA7406000.1"/>
    </source>
</evidence>
<dbReference type="OrthoDB" id="1934635at2759"/>
<dbReference type="Proteomes" id="UP000663760">
    <property type="component" value="Chromosome 12"/>
</dbReference>
<keyword evidence="2" id="KW-1185">Reference proteome</keyword>
<gene>
    <name evidence="1" type="ORF">SI8410_12016678</name>
</gene>